<dbReference type="EMBL" id="CP093346">
    <property type="protein sequence ID" value="WOG95682.1"/>
    <property type="molecule type" value="Genomic_DNA"/>
</dbReference>
<evidence type="ECO:0000256" key="1">
    <source>
        <dbReference type="SAM" id="MobiDB-lite"/>
    </source>
</evidence>
<accession>A0A165A569</accession>
<dbReference type="Gramene" id="KZM96931">
    <property type="protein sequence ID" value="KZM96931"/>
    <property type="gene ID" value="DCAR_015707"/>
</dbReference>
<reference evidence="2" key="2">
    <citation type="submission" date="2022-03" db="EMBL/GenBank/DDBJ databases">
        <title>Draft title - Genomic analysis of global carrot germplasm unveils the trajectory of domestication and the origin of high carotenoid orange carrot.</title>
        <authorList>
            <person name="Iorizzo M."/>
            <person name="Ellison S."/>
            <person name="Senalik D."/>
            <person name="Macko-Podgorni A."/>
            <person name="Grzebelus D."/>
            <person name="Bostan H."/>
            <person name="Rolling W."/>
            <person name="Curaba J."/>
            <person name="Simon P."/>
        </authorList>
    </citation>
    <scope>NUCLEOTIDE SEQUENCE</scope>
    <source>
        <tissue evidence="2">Leaf</tissue>
    </source>
</reference>
<dbReference type="AlphaFoldDB" id="A0A165A569"/>
<reference evidence="2" key="1">
    <citation type="journal article" date="2016" name="Nat. Genet.">
        <title>A high-quality carrot genome assembly provides new insights into carotenoid accumulation and asterid genome evolution.</title>
        <authorList>
            <person name="Iorizzo M."/>
            <person name="Ellison S."/>
            <person name="Senalik D."/>
            <person name="Zeng P."/>
            <person name="Satapoomin P."/>
            <person name="Huang J."/>
            <person name="Bowman M."/>
            <person name="Iovene M."/>
            <person name="Sanseverino W."/>
            <person name="Cavagnaro P."/>
            <person name="Yildiz M."/>
            <person name="Macko-Podgorni A."/>
            <person name="Moranska E."/>
            <person name="Grzebelus E."/>
            <person name="Grzebelus D."/>
            <person name="Ashrafi H."/>
            <person name="Zheng Z."/>
            <person name="Cheng S."/>
            <person name="Spooner D."/>
            <person name="Van Deynze A."/>
            <person name="Simon P."/>
        </authorList>
    </citation>
    <scope>NUCLEOTIDE SEQUENCE</scope>
    <source>
        <tissue evidence="2">Leaf</tissue>
    </source>
</reference>
<proteinExistence type="predicted"/>
<keyword evidence="3" id="KW-1185">Reference proteome</keyword>
<evidence type="ECO:0000313" key="2">
    <source>
        <dbReference type="EMBL" id="WOG95682.1"/>
    </source>
</evidence>
<organism evidence="2 3">
    <name type="scientific">Daucus carota subsp. sativus</name>
    <name type="common">Carrot</name>
    <dbReference type="NCBI Taxonomy" id="79200"/>
    <lineage>
        <taxon>Eukaryota</taxon>
        <taxon>Viridiplantae</taxon>
        <taxon>Streptophyta</taxon>
        <taxon>Embryophyta</taxon>
        <taxon>Tracheophyta</taxon>
        <taxon>Spermatophyta</taxon>
        <taxon>Magnoliopsida</taxon>
        <taxon>eudicotyledons</taxon>
        <taxon>Gunneridae</taxon>
        <taxon>Pentapetalae</taxon>
        <taxon>asterids</taxon>
        <taxon>campanulids</taxon>
        <taxon>Apiales</taxon>
        <taxon>Apiaceae</taxon>
        <taxon>Apioideae</taxon>
        <taxon>Scandiceae</taxon>
        <taxon>Daucinae</taxon>
        <taxon>Daucus</taxon>
        <taxon>Daucus sect. Daucus</taxon>
    </lineage>
</organism>
<evidence type="ECO:0000313" key="3">
    <source>
        <dbReference type="Proteomes" id="UP000077755"/>
    </source>
</evidence>
<protein>
    <submittedName>
        <fullName evidence="2">Uncharacterized protein</fullName>
    </submittedName>
</protein>
<sequence>MTYDKKGDFCFSAGSSDGLKKYKSESSAEAEKRGREKGKAKIMHEFCFNDDGLLSQEALNLLDGGNLHCFSGAPLDSLVGNGV</sequence>
<gene>
    <name evidence="2" type="ORF">DCAR_0415009</name>
</gene>
<name>A0A165A569_DAUCS</name>
<dbReference type="Proteomes" id="UP000077755">
    <property type="component" value="Chromosome 4"/>
</dbReference>
<feature type="region of interest" description="Disordered" evidence="1">
    <location>
        <begin position="18"/>
        <end position="37"/>
    </location>
</feature>